<gene>
    <name evidence="3" type="ORF">A3C20_01940</name>
</gene>
<sequence length="243" mass="25493">MDIGTQPSLIPHDAATAAPMPGKRSAGGLAEVGLLISIVLLVASGALGGAVFLYGQYAQTSAGSKVEQLQRAKQAFEPSLIEELTRLDDRMRAAAAILSAHMAPIAFFDALQQSTLQTVSFQTLDLEANDPQHMVVKMNGVAEAVNSIALQADLFSKNGVITNPIFSDISRQQDGVHFALSASVNPTAINYVQLINAASAAQPGQQTQQPAGTLFSPAVQSATQQQPQGALQQPYQPATQTAQ</sequence>
<feature type="transmembrane region" description="Helical" evidence="2">
    <location>
        <begin position="32"/>
        <end position="55"/>
    </location>
</feature>
<organism evidence="3 4">
    <name type="scientific">Candidatus Kaiserbacteria bacterium RIFCSPHIGHO2_02_FULL_55_25</name>
    <dbReference type="NCBI Taxonomy" id="1798498"/>
    <lineage>
        <taxon>Bacteria</taxon>
        <taxon>Candidatus Kaiseribacteriota</taxon>
    </lineage>
</organism>
<accession>A0A1F6E443</accession>
<comment type="caution">
    <text evidence="3">The sequence shown here is derived from an EMBL/GenBank/DDBJ whole genome shotgun (WGS) entry which is preliminary data.</text>
</comment>
<evidence type="ECO:0000313" key="4">
    <source>
        <dbReference type="Proteomes" id="UP000176914"/>
    </source>
</evidence>
<dbReference type="EMBL" id="MFLL01000032">
    <property type="protein sequence ID" value="OGG68474.1"/>
    <property type="molecule type" value="Genomic_DNA"/>
</dbReference>
<reference evidence="3 4" key="1">
    <citation type="journal article" date="2016" name="Nat. Commun.">
        <title>Thousands of microbial genomes shed light on interconnected biogeochemical processes in an aquifer system.</title>
        <authorList>
            <person name="Anantharaman K."/>
            <person name="Brown C.T."/>
            <person name="Hug L.A."/>
            <person name="Sharon I."/>
            <person name="Castelle C.J."/>
            <person name="Probst A.J."/>
            <person name="Thomas B.C."/>
            <person name="Singh A."/>
            <person name="Wilkins M.J."/>
            <person name="Karaoz U."/>
            <person name="Brodie E.L."/>
            <person name="Williams K.H."/>
            <person name="Hubbard S.S."/>
            <person name="Banfield J.F."/>
        </authorList>
    </citation>
    <scope>NUCLEOTIDE SEQUENCE [LARGE SCALE GENOMIC DNA]</scope>
</reference>
<keyword evidence="2" id="KW-0812">Transmembrane</keyword>
<proteinExistence type="predicted"/>
<keyword evidence="2" id="KW-0472">Membrane</keyword>
<evidence type="ECO:0000256" key="2">
    <source>
        <dbReference type="SAM" id="Phobius"/>
    </source>
</evidence>
<dbReference type="Proteomes" id="UP000176914">
    <property type="component" value="Unassembled WGS sequence"/>
</dbReference>
<keyword evidence="2" id="KW-1133">Transmembrane helix</keyword>
<dbReference type="AlphaFoldDB" id="A0A1F6E443"/>
<protein>
    <submittedName>
        <fullName evidence="3">Uncharacterized protein</fullName>
    </submittedName>
</protein>
<evidence type="ECO:0000256" key="1">
    <source>
        <dbReference type="SAM" id="MobiDB-lite"/>
    </source>
</evidence>
<name>A0A1F6E443_9BACT</name>
<evidence type="ECO:0000313" key="3">
    <source>
        <dbReference type="EMBL" id="OGG68474.1"/>
    </source>
</evidence>
<feature type="region of interest" description="Disordered" evidence="1">
    <location>
        <begin position="203"/>
        <end position="243"/>
    </location>
</feature>